<dbReference type="InterPro" id="IPR011990">
    <property type="entry name" value="TPR-like_helical_dom_sf"/>
</dbReference>
<proteinExistence type="predicted"/>
<feature type="compositionally biased region" description="Polar residues" evidence="8">
    <location>
        <begin position="48"/>
        <end position="68"/>
    </location>
</feature>
<name>A0A9W8HYG1_9FUNG</name>
<feature type="region of interest" description="Disordered" evidence="8">
    <location>
        <begin position="376"/>
        <end position="414"/>
    </location>
</feature>
<keyword evidence="10" id="KW-1185">Reference proteome</keyword>
<comment type="caution">
    <text evidence="9">The sequence shown here is derived from an EMBL/GenBank/DDBJ whole genome shotgun (WGS) entry which is preliminary data.</text>
</comment>
<evidence type="ECO:0000256" key="3">
    <source>
        <dbReference type="ARBA" id="ARBA00022776"/>
    </source>
</evidence>
<dbReference type="OrthoDB" id="10006270at2759"/>
<feature type="region of interest" description="Disordered" evidence="8">
    <location>
        <begin position="47"/>
        <end position="74"/>
    </location>
</feature>
<keyword evidence="4" id="KW-0833">Ubl conjugation pathway</keyword>
<keyword evidence="5 7" id="KW-0802">TPR repeat</keyword>
<dbReference type="Proteomes" id="UP001140094">
    <property type="component" value="Unassembled WGS sequence"/>
</dbReference>
<dbReference type="EMBL" id="JANBUO010001622">
    <property type="protein sequence ID" value="KAJ2797478.1"/>
    <property type="molecule type" value="Genomic_DNA"/>
</dbReference>
<dbReference type="AlphaFoldDB" id="A0A9W8HYG1"/>
<dbReference type="GO" id="GO:0005680">
    <property type="term" value="C:anaphase-promoting complex"/>
    <property type="evidence" value="ECO:0007669"/>
    <property type="project" value="UniProtKB-ARBA"/>
</dbReference>
<gene>
    <name evidence="9" type="primary">cut9</name>
    <name evidence="9" type="ORF">H4R20_005164</name>
</gene>
<keyword evidence="1" id="KW-0132">Cell division</keyword>
<evidence type="ECO:0000256" key="8">
    <source>
        <dbReference type="SAM" id="MobiDB-lite"/>
    </source>
</evidence>
<reference evidence="9" key="1">
    <citation type="submission" date="2022-07" db="EMBL/GenBank/DDBJ databases">
        <title>Phylogenomic reconstructions and comparative analyses of Kickxellomycotina fungi.</title>
        <authorList>
            <person name="Reynolds N.K."/>
            <person name="Stajich J.E."/>
            <person name="Barry K."/>
            <person name="Grigoriev I.V."/>
            <person name="Crous P."/>
            <person name="Smith M.E."/>
        </authorList>
    </citation>
    <scope>NUCLEOTIDE SEQUENCE</scope>
    <source>
        <strain evidence="9">NRRL 1565</strain>
    </source>
</reference>
<evidence type="ECO:0000256" key="5">
    <source>
        <dbReference type="ARBA" id="ARBA00022803"/>
    </source>
</evidence>
<feature type="non-terminal residue" evidence="9">
    <location>
        <position position="1"/>
    </location>
</feature>
<feature type="region of interest" description="Disordered" evidence="8">
    <location>
        <begin position="1013"/>
        <end position="1070"/>
    </location>
</feature>
<feature type="repeat" description="TPR" evidence="7">
    <location>
        <begin position="868"/>
        <end position="901"/>
    </location>
</feature>
<dbReference type="PANTHER" id="PTHR12558">
    <property type="entry name" value="CELL DIVISION CYCLE 16,23,27"/>
    <property type="match status" value="1"/>
</dbReference>
<feature type="compositionally biased region" description="Acidic residues" evidence="8">
    <location>
        <begin position="1051"/>
        <end position="1070"/>
    </location>
</feature>
<feature type="compositionally biased region" description="Polar residues" evidence="8">
    <location>
        <begin position="447"/>
        <end position="463"/>
    </location>
</feature>
<feature type="compositionally biased region" description="Basic and acidic residues" evidence="8">
    <location>
        <begin position="101"/>
        <end position="110"/>
    </location>
</feature>
<dbReference type="SMART" id="SM00028">
    <property type="entry name" value="TPR"/>
    <property type="match status" value="2"/>
</dbReference>
<evidence type="ECO:0000256" key="7">
    <source>
        <dbReference type="PROSITE-ProRule" id="PRU00339"/>
    </source>
</evidence>
<dbReference type="SUPFAM" id="SSF48452">
    <property type="entry name" value="TPR-like"/>
    <property type="match status" value="1"/>
</dbReference>
<feature type="region of interest" description="Disordered" evidence="8">
    <location>
        <begin position="101"/>
        <end position="124"/>
    </location>
</feature>
<keyword evidence="3" id="KW-0498">Mitosis</keyword>
<dbReference type="GO" id="GO:0045842">
    <property type="term" value="P:positive regulation of mitotic metaphase/anaphase transition"/>
    <property type="evidence" value="ECO:0007669"/>
    <property type="project" value="TreeGrafter"/>
</dbReference>
<feature type="region of interest" description="Disordered" evidence="8">
    <location>
        <begin position="429"/>
        <end position="463"/>
    </location>
</feature>
<dbReference type="PANTHER" id="PTHR12558:SF9">
    <property type="entry name" value="CELL DIVISION CYCLE PROTEIN 16 HOMOLOG"/>
    <property type="match status" value="1"/>
</dbReference>
<evidence type="ECO:0000256" key="4">
    <source>
        <dbReference type="ARBA" id="ARBA00022786"/>
    </source>
</evidence>
<evidence type="ECO:0000256" key="1">
    <source>
        <dbReference type="ARBA" id="ARBA00022618"/>
    </source>
</evidence>
<dbReference type="GO" id="GO:0051301">
    <property type="term" value="P:cell division"/>
    <property type="evidence" value="ECO:0007669"/>
    <property type="project" value="UniProtKB-KW"/>
</dbReference>
<keyword evidence="6" id="KW-0131">Cell cycle</keyword>
<evidence type="ECO:0000256" key="2">
    <source>
        <dbReference type="ARBA" id="ARBA00022737"/>
    </source>
</evidence>
<feature type="compositionally biased region" description="Polar residues" evidence="8">
    <location>
        <begin position="1026"/>
        <end position="1046"/>
    </location>
</feature>
<organism evidence="9 10">
    <name type="scientific">Coemansia guatemalensis</name>
    <dbReference type="NCBI Taxonomy" id="2761395"/>
    <lineage>
        <taxon>Eukaryota</taxon>
        <taxon>Fungi</taxon>
        <taxon>Fungi incertae sedis</taxon>
        <taxon>Zoopagomycota</taxon>
        <taxon>Kickxellomycotina</taxon>
        <taxon>Kickxellomycetes</taxon>
        <taxon>Kickxellales</taxon>
        <taxon>Kickxellaceae</taxon>
        <taxon>Coemansia</taxon>
    </lineage>
</organism>
<dbReference type="GO" id="GO:0016567">
    <property type="term" value="P:protein ubiquitination"/>
    <property type="evidence" value="ECO:0007669"/>
    <property type="project" value="TreeGrafter"/>
</dbReference>
<dbReference type="Gene3D" id="1.25.40.10">
    <property type="entry name" value="Tetratricopeptide repeat domain"/>
    <property type="match status" value="2"/>
</dbReference>
<evidence type="ECO:0000313" key="10">
    <source>
        <dbReference type="Proteomes" id="UP001140094"/>
    </source>
</evidence>
<protein>
    <submittedName>
        <fullName evidence="9">Anaphase-promoting complex subunit Cut9</fullName>
    </submittedName>
</protein>
<keyword evidence="2" id="KW-0677">Repeat</keyword>
<sequence length="1070" mass="111823">AEELLVNPLYAARARASAAGRYLASVVAMRLGRAEDALELLSIDTSRHGSATENRRSGTTLAETSGPLTPTAKGFAGSNGADALTASLPLLDQSTVEAFKAEPQKAESKGRTNGPADVSSRSSIPPLNPRAWMLYMQGAAVVQLSNVGASDTTPSIKLLSAQHPQGNLESRPFGALGASSVASAAGRPTTRRNDNMGTSQLGGMDALVARLWTEAVETDARCWEAWTGLRDYGLLTSEEETELIGRIDWGACCGSSSAAGQFFQSYCMATQTAFSLGDAAVRATERLLSLYPRMIRDPALRTIQAARLLAMGRARESLTYTVSVLEHRRVPDSGATAIHITALTVLHAREALFRIAHELAEEFGLSAIKRAEIEPSDTGTALGSGHGPRGGSLRSSAGGVPASTPRGPAVGAATAGTSRLRAGARGLLVPETPSKAGSGSVFASPAGTANSARRQGAPGSTASALARSVAQSAPATATAVWRGLWGLPTWTHPGPPVLATYPSALGPAQAAPVNSESAVSTLGTFTTANAQSVGSPTQYEFIGASLAWYAIGCYYLVSAALMAAPAVSQREWPLSGMIYGDGLAAASAGNFGHGGGSANPAAMLRRSQPLAPEAEHALSEARRWLAKTTLASPRSIVAWVAFAHTFIIAGEWESATRALHTAVGLCGCEGVIHGGGRDSAALDLLSNQTPSKQSISTDSDLLDDGMHSSGYDAAFERGSQLAHAPLASLGSVYLQMGDLGIAESCLDASARCLSGFRISEWLAAWKPILGSVSNNRVLSWCASEESTKVAADDHVRAAAISDPQLLNDIGVLYYNCNELSNARCTFVLALLSLESNSSKQRALYNAFNPSTRKEGRRKVPPEIQAYRALLKANLGNTLRRMGAYDAALECFRAAALHAPSDADIMLSMAFALHARAIESCSVSGVGSTASTLQPSADLDQAIDMYHQILADRPGDSATTDLLSLALELSTSIGGIHRPGDSLGLGEEFDEIKDLFTLRSPEEIGLFDPASAHTNEHAEGATPGEYGSQSELQLHPSQVSQQDTASIVSVAEDSDDVMDIEDDSGSDMAME</sequence>
<accession>A0A9W8HYG1</accession>
<dbReference type="GO" id="GO:0005737">
    <property type="term" value="C:cytoplasm"/>
    <property type="evidence" value="ECO:0007669"/>
    <property type="project" value="TreeGrafter"/>
</dbReference>
<dbReference type="PROSITE" id="PS50005">
    <property type="entry name" value="TPR"/>
    <property type="match status" value="1"/>
</dbReference>
<evidence type="ECO:0000256" key="6">
    <source>
        <dbReference type="ARBA" id="ARBA00023306"/>
    </source>
</evidence>
<dbReference type="InterPro" id="IPR019734">
    <property type="entry name" value="TPR_rpt"/>
</dbReference>
<dbReference type="GO" id="GO:0031145">
    <property type="term" value="P:anaphase-promoting complex-dependent catabolic process"/>
    <property type="evidence" value="ECO:0007669"/>
    <property type="project" value="TreeGrafter"/>
</dbReference>
<evidence type="ECO:0000313" key="9">
    <source>
        <dbReference type="EMBL" id="KAJ2797478.1"/>
    </source>
</evidence>